<sequence length="118" mass="13749">MSKRLAALFLLLTSEYLSAQCLFVEAEEKIKDVVLIRKQALSVMDAEANKCDDLTDKKIRTACQCQYRKKELNKFREVYKAILAKYPEYDNRLICYSKEGEGISVNFIGYKQMNTWCL</sequence>
<name>A0A1I1KJD6_9GAMM</name>
<dbReference type="RefSeq" id="WP_091983357.1">
    <property type="nucleotide sequence ID" value="NZ_FOLO01000012.1"/>
</dbReference>
<dbReference type="STRING" id="1123010.SAMN02745724_02045"/>
<feature type="signal peptide" evidence="1">
    <location>
        <begin position="1"/>
        <end position="19"/>
    </location>
</feature>
<evidence type="ECO:0000313" key="3">
    <source>
        <dbReference type="Proteomes" id="UP000198862"/>
    </source>
</evidence>
<reference evidence="2 3" key="1">
    <citation type="submission" date="2016-10" db="EMBL/GenBank/DDBJ databases">
        <authorList>
            <person name="de Groot N.N."/>
        </authorList>
    </citation>
    <scope>NUCLEOTIDE SEQUENCE [LARGE SCALE GENOMIC DNA]</scope>
    <source>
        <strain evidence="2 3">DSM 6059</strain>
    </source>
</reference>
<evidence type="ECO:0000256" key="1">
    <source>
        <dbReference type="SAM" id="SignalP"/>
    </source>
</evidence>
<organism evidence="2 3">
    <name type="scientific">Pseudoalteromonas denitrificans DSM 6059</name>
    <dbReference type="NCBI Taxonomy" id="1123010"/>
    <lineage>
        <taxon>Bacteria</taxon>
        <taxon>Pseudomonadati</taxon>
        <taxon>Pseudomonadota</taxon>
        <taxon>Gammaproteobacteria</taxon>
        <taxon>Alteromonadales</taxon>
        <taxon>Pseudoalteromonadaceae</taxon>
        <taxon>Pseudoalteromonas</taxon>
    </lineage>
</organism>
<evidence type="ECO:0000313" key="2">
    <source>
        <dbReference type="EMBL" id="SFC58788.1"/>
    </source>
</evidence>
<gene>
    <name evidence="2" type="ORF">SAMN02745724_02045</name>
</gene>
<keyword evidence="1" id="KW-0732">Signal</keyword>
<dbReference type="AlphaFoldDB" id="A0A1I1KJD6"/>
<feature type="chain" id="PRO_5011503871" evidence="1">
    <location>
        <begin position="20"/>
        <end position="118"/>
    </location>
</feature>
<keyword evidence="3" id="KW-1185">Reference proteome</keyword>
<dbReference type="EMBL" id="FOLO01000012">
    <property type="protein sequence ID" value="SFC58788.1"/>
    <property type="molecule type" value="Genomic_DNA"/>
</dbReference>
<protein>
    <submittedName>
        <fullName evidence="2">Uncharacterized protein</fullName>
    </submittedName>
</protein>
<dbReference type="Proteomes" id="UP000198862">
    <property type="component" value="Unassembled WGS sequence"/>
</dbReference>
<accession>A0A1I1KJD6</accession>
<proteinExistence type="predicted"/>